<keyword evidence="5 7" id="KW-0658">Purine biosynthesis</keyword>
<keyword evidence="4 7" id="KW-0808">Transferase</keyword>
<keyword evidence="6 7" id="KW-0315">Glutamine amidotransferase</keyword>
<comment type="caution">
    <text evidence="7">Lacks conserved residue(s) required for the propagation of feature annotation.</text>
</comment>
<dbReference type="KEGG" id="ipa:Isop_2062"/>
<dbReference type="InterPro" id="IPR029055">
    <property type="entry name" value="Ntn_hydrolases_N"/>
</dbReference>
<dbReference type="Gene3D" id="3.40.50.2020">
    <property type="match status" value="1"/>
</dbReference>
<dbReference type="GO" id="GO:0006189">
    <property type="term" value="P:'de novo' IMP biosynthetic process"/>
    <property type="evidence" value="ECO:0007669"/>
    <property type="project" value="UniProtKB-UniRule"/>
</dbReference>
<dbReference type="MEROPS" id="C44.001"/>
<dbReference type="Pfam" id="PF13522">
    <property type="entry name" value="GATase_6"/>
    <property type="match status" value="1"/>
</dbReference>
<dbReference type="OrthoDB" id="9801213at2"/>
<feature type="binding site" evidence="7 10">
    <location>
        <position position="440"/>
    </location>
    <ligand>
        <name>[4Fe-4S] cluster</name>
        <dbReference type="ChEBI" id="CHEBI:49883"/>
    </ligand>
</feature>
<proteinExistence type="inferred from homology"/>
<dbReference type="GO" id="GO:0051539">
    <property type="term" value="F:4 iron, 4 sulfur cluster binding"/>
    <property type="evidence" value="ECO:0007669"/>
    <property type="project" value="UniProtKB-KW"/>
</dbReference>
<feature type="compositionally biased region" description="Low complexity" evidence="11">
    <location>
        <begin position="544"/>
        <end position="557"/>
    </location>
</feature>
<evidence type="ECO:0000256" key="3">
    <source>
        <dbReference type="ARBA" id="ARBA00022676"/>
    </source>
</evidence>
<keyword evidence="7 10" id="KW-0479">Metal-binding</keyword>
<dbReference type="PROSITE" id="PS51278">
    <property type="entry name" value="GATASE_TYPE_2"/>
    <property type="match status" value="1"/>
</dbReference>
<evidence type="ECO:0000256" key="11">
    <source>
        <dbReference type="SAM" id="MobiDB-lite"/>
    </source>
</evidence>
<comment type="cofactor">
    <cofactor evidence="7 10">
        <name>[4Fe-4S] cluster</name>
        <dbReference type="ChEBI" id="CHEBI:49883"/>
    </cofactor>
    <text evidence="7 10">Binds 1 [4Fe-4S] cluster per subunit.</text>
</comment>
<dbReference type="AlphaFoldDB" id="E8R3Q7"/>
<evidence type="ECO:0000256" key="7">
    <source>
        <dbReference type="HAMAP-Rule" id="MF_01931"/>
    </source>
</evidence>
<evidence type="ECO:0000313" key="13">
    <source>
        <dbReference type="EMBL" id="ADV62642.1"/>
    </source>
</evidence>
<comment type="function">
    <text evidence="7">Catalyzes the formation of phosphoribosylamine from phosphoribosylpyrophosphate (PRPP) and glutamine.</text>
</comment>
<dbReference type="SUPFAM" id="SSF53271">
    <property type="entry name" value="PRTase-like"/>
    <property type="match status" value="1"/>
</dbReference>
<dbReference type="CDD" id="cd06223">
    <property type="entry name" value="PRTases_typeI"/>
    <property type="match status" value="1"/>
</dbReference>
<dbReference type="HOGENOM" id="CLU_022389_3_1_0"/>
<keyword evidence="14" id="KW-1185">Reference proteome</keyword>
<dbReference type="InterPro" id="IPR005854">
    <property type="entry name" value="PurF"/>
</dbReference>
<evidence type="ECO:0000256" key="6">
    <source>
        <dbReference type="ARBA" id="ARBA00022962"/>
    </source>
</evidence>
<evidence type="ECO:0000256" key="5">
    <source>
        <dbReference type="ARBA" id="ARBA00022755"/>
    </source>
</evidence>
<organism evidence="13 14">
    <name type="scientific">Isosphaera pallida (strain ATCC 43644 / DSM 9630 / IS1B)</name>
    <dbReference type="NCBI Taxonomy" id="575540"/>
    <lineage>
        <taxon>Bacteria</taxon>
        <taxon>Pseudomonadati</taxon>
        <taxon>Planctomycetota</taxon>
        <taxon>Planctomycetia</taxon>
        <taxon>Isosphaerales</taxon>
        <taxon>Isosphaeraceae</taxon>
        <taxon>Isosphaera</taxon>
    </lineage>
</organism>
<sequence>MGQLRHECGVAAVYHDPRATIPSPLAPDGAASRVGRLVPRMLLDMQNRGQLAAGMSSFNPARPSLLTVHKDLGTVGEAFRLNRRDVFESLMAGLDGHAAIGHVRYATCGGDDLGQAQPFERHHGRTSRWFTFAYNGQLANVAQLRHDLLTTGDYHLKYDTDTEIVMHTISHELAEVHGRAADGRDAANNNSPVDWVEVFRRASKRWDGAYNIVLLSARGELVVVRDPLGIHPLCQAQDDSGALWAFASESVPLTNLGFRKVEPLPPGTLAILGPEGARFERFAEPVAPKHCFFEWIYFANVASVLDDQSVYVSRSRLGRRLAALEDVPIDVDTIVVPVPDTAKAAADAMAYALRVPSVEGLMRNRYLGRTFIEGNADRATRAKLKYTPIPEVLQGKRVLLVEDSIVRSTTLRALVHEMRTRGGAREIHLRVACPPIVAPCYYGIDMSTTDELFAPKFGLPDELENGGYPREVLDRMARELGADSLRYLSVSSLAEAIGKPVSHLCRACVTGNYPTPTGAELYRINAQQVPACSVSGADTTQAIRSGSAREAGSSSSRSGRRAYETSAPLGTG</sequence>
<dbReference type="GO" id="GO:0009113">
    <property type="term" value="P:purine nucleobase biosynthetic process"/>
    <property type="evidence" value="ECO:0007669"/>
    <property type="project" value="InterPro"/>
</dbReference>
<feature type="binding site" evidence="7 10">
    <location>
        <position position="508"/>
    </location>
    <ligand>
        <name>[4Fe-4S] cluster</name>
        <dbReference type="ChEBI" id="CHEBI:49883"/>
    </ligand>
</feature>
<dbReference type="Gene3D" id="3.60.20.10">
    <property type="entry name" value="Glutamine Phosphoribosylpyrophosphate, subunit 1, domain 1"/>
    <property type="match status" value="1"/>
</dbReference>
<feature type="region of interest" description="Disordered" evidence="11">
    <location>
        <begin position="542"/>
        <end position="572"/>
    </location>
</feature>
<dbReference type="HAMAP" id="MF_01931">
    <property type="entry name" value="PurF"/>
    <property type="match status" value="1"/>
</dbReference>
<accession>E8R3Q7</accession>
<comment type="similarity">
    <text evidence="2 7 8">In the C-terminal section; belongs to the purine/pyrimidine phosphoribosyltransferase family.</text>
</comment>
<feature type="binding site" evidence="7 10">
    <location>
        <position position="505"/>
    </location>
    <ligand>
        <name>[4Fe-4S] cluster</name>
        <dbReference type="ChEBI" id="CHEBI:49883"/>
    </ligand>
</feature>
<evidence type="ECO:0000256" key="10">
    <source>
        <dbReference type="PIRSR" id="PIRSR000485-3"/>
    </source>
</evidence>
<feature type="domain" description="Glutamine amidotransferase type-2" evidence="12">
    <location>
        <begin position="8"/>
        <end position="275"/>
    </location>
</feature>
<comment type="pathway">
    <text evidence="1 7 8">Purine metabolism; IMP biosynthesis via de novo pathway; N(1)-(5-phospho-D-ribosyl)glycinamide from 5-phospho-alpha-D-ribose 1-diphosphate: step 1/2.</text>
</comment>
<evidence type="ECO:0000256" key="2">
    <source>
        <dbReference type="ARBA" id="ARBA00010138"/>
    </source>
</evidence>
<dbReference type="InterPro" id="IPR029057">
    <property type="entry name" value="PRTase-like"/>
</dbReference>
<evidence type="ECO:0000256" key="9">
    <source>
        <dbReference type="PIRSR" id="PIRSR000485-1"/>
    </source>
</evidence>
<dbReference type="PANTHER" id="PTHR11907">
    <property type="entry name" value="AMIDOPHOSPHORIBOSYLTRANSFERASE"/>
    <property type="match status" value="1"/>
</dbReference>
<comment type="catalytic activity">
    <reaction evidence="7 8">
        <text>5-phospho-beta-D-ribosylamine + L-glutamate + diphosphate = 5-phospho-alpha-D-ribose 1-diphosphate + L-glutamine + H2O</text>
        <dbReference type="Rhea" id="RHEA:14905"/>
        <dbReference type="ChEBI" id="CHEBI:15377"/>
        <dbReference type="ChEBI" id="CHEBI:29985"/>
        <dbReference type="ChEBI" id="CHEBI:33019"/>
        <dbReference type="ChEBI" id="CHEBI:58017"/>
        <dbReference type="ChEBI" id="CHEBI:58359"/>
        <dbReference type="ChEBI" id="CHEBI:58681"/>
        <dbReference type="EC" id="2.4.2.14"/>
    </reaction>
</comment>
<feature type="active site" description="Nucleophile" evidence="7 9">
    <location>
        <position position="8"/>
    </location>
</feature>
<dbReference type="SUPFAM" id="SSF56235">
    <property type="entry name" value="N-terminal nucleophile aminohydrolases (Ntn hydrolases)"/>
    <property type="match status" value="1"/>
</dbReference>
<protein>
    <recommendedName>
        <fullName evidence="7">Amidophosphoribosyltransferase</fullName>
        <shortName evidence="7">ATase</shortName>
        <ecNumber evidence="7">2.4.2.14</ecNumber>
    </recommendedName>
    <alternativeName>
        <fullName evidence="7">Glutamine phosphoribosylpyrophosphate amidotransferase</fullName>
        <shortName evidence="7">GPATase</shortName>
    </alternativeName>
</protein>
<dbReference type="eggNOG" id="COG0034">
    <property type="taxonomic scope" value="Bacteria"/>
</dbReference>
<keyword evidence="7" id="KW-0004">4Fe-4S</keyword>
<dbReference type="InParanoid" id="E8R3Q7"/>
<dbReference type="RefSeq" id="WP_013564930.1">
    <property type="nucleotide sequence ID" value="NC_014962.1"/>
</dbReference>
<gene>
    <name evidence="7" type="primary">purF</name>
    <name evidence="13" type="ordered locus">Isop_2062</name>
</gene>
<dbReference type="UniPathway" id="UPA00074">
    <property type="reaction ID" value="UER00124"/>
</dbReference>
<dbReference type="InterPro" id="IPR000836">
    <property type="entry name" value="PRTase_dom"/>
</dbReference>
<dbReference type="STRING" id="575540.Isop_2062"/>
<evidence type="ECO:0000313" key="14">
    <source>
        <dbReference type="Proteomes" id="UP000008631"/>
    </source>
</evidence>
<dbReference type="PIRSF" id="PIRSF000485">
    <property type="entry name" value="Amd_phspho_trans"/>
    <property type="match status" value="1"/>
</dbReference>
<dbReference type="EC" id="2.4.2.14" evidence="7"/>
<keyword evidence="7 10" id="KW-0408">Iron</keyword>
<dbReference type="InterPro" id="IPR017932">
    <property type="entry name" value="GATase_2_dom"/>
</dbReference>
<feature type="binding site" evidence="7 10">
    <location>
        <position position="291"/>
    </location>
    <ligand>
        <name>[4Fe-4S] cluster</name>
        <dbReference type="ChEBI" id="CHEBI:49883"/>
    </ligand>
</feature>
<keyword evidence="3 7" id="KW-0328">Glycosyltransferase</keyword>
<evidence type="ECO:0000259" key="12">
    <source>
        <dbReference type="PROSITE" id="PS51278"/>
    </source>
</evidence>
<evidence type="ECO:0000256" key="1">
    <source>
        <dbReference type="ARBA" id="ARBA00005209"/>
    </source>
</evidence>
<dbReference type="GO" id="GO:0004044">
    <property type="term" value="F:amidophosphoribosyltransferase activity"/>
    <property type="evidence" value="ECO:0007669"/>
    <property type="project" value="UniProtKB-UniRule"/>
</dbReference>
<dbReference type="Proteomes" id="UP000008631">
    <property type="component" value="Chromosome"/>
</dbReference>
<dbReference type="EMBL" id="CP002353">
    <property type="protein sequence ID" value="ADV62642.1"/>
    <property type="molecule type" value="Genomic_DNA"/>
</dbReference>
<evidence type="ECO:0000256" key="4">
    <source>
        <dbReference type="ARBA" id="ARBA00022679"/>
    </source>
</evidence>
<evidence type="ECO:0000256" key="8">
    <source>
        <dbReference type="PIRNR" id="PIRNR000485"/>
    </source>
</evidence>
<dbReference type="FunCoup" id="E8R3Q7">
    <property type="interactions" value="504"/>
</dbReference>
<reference evidence="13 14" key="1">
    <citation type="journal article" date="2011" name="Stand. Genomic Sci.">
        <title>Complete genome sequence of Isosphaera pallida type strain (IS1B).</title>
        <authorList>
            <consortium name="US DOE Joint Genome Institute (JGI-PGF)"/>
            <person name="Goker M."/>
            <person name="Cleland D."/>
            <person name="Saunders E."/>
            <person name="Lapidus A."/>
            <person name="Nolan M."/>
            <person name="Lucas S."/>
            <person name="Hammon N."/>
            <person name="Deshpande S."/>
            <person name="Cheng J.F."/>
            <person name="Tapia R."/>
            <person name="Han C."/>
            <person name="Goodwin L."/>
            <person name="Pitluck S."/>
            <person name="Liolios K."/>
            <person name="Pagani I."/>
            <person name="Ivanova N."/>
            <person name="Mavromatis K."/>
            <person name="Pati A."/>
            <person name="Chen A."/>
            <person name="Palaniappan K."/>
            <person name="Land M."/>
            <person name="Hauser L."/>
            <person name="Chang Y.J."/>
            <person name="Jeffries C.D."/>
            <person name="Detter J.C."/>
            <person name="Beck B."/>
            <person name="Woyke T."/>
            <person name="Bristow J."/>
            <person name="Eisen J.A."/>
            <person name="Markowitz V."/>
            <person name="Hugenholtz P."/>
            <person name="Kyrpides N.C."/>
            <person name="Klenk H.P."/>
        </authorList>
    </citation>
    <scope>NUCLEOTIDE SEQUENCE [LARGE SCALE GENOMIC DNA]</scope>
    <source>
        <strain evidence="14">ATCC 43644 / DSM 9630 / IS1B</strain>
    </source>
</reference>
<keyword evidence="7 10" id="KW-0411">Iron-sulfur</keyword>
<dbReference type="GO" id="GO:0046872">
    <property type="term" value="F:metal ion binding"/>
    <property type="evidence" value="ECO:0007669"/>
    <property type="project" value="UniProtKB-KW"/>
</dbReference>
<name>E8R3Q7_ISOPI</name>